<evidence type="ECO:0000313" key="4">
    <source>
        <dbReference type="EMBL" id="EFI95507.1"/>
    </source>
</evidence>
<dbReference type="Proteomes" id="UP000007431">
    <property type="component" value="Unassembled WGS sequence"/>
</dbReference>
<dbReference type="VEuPathDB" id="FungiDB:SCHCODRAFT_02547934"/>
<sequence length="992" mass="111368">MPYPTHYGYGSAYPLPPHDHGFPPPDPYSPMFPPTPVSHATLHRGQDHGHRTTYGQPGAVGYGEEAAQSFPMADMSTPIQTFDIPTDDRQRDFVSVRNSWEAKFAAGLFEHLVPVLPSSADAPFASYASDQEKLAVVCRCIKRAGFSLGKFLAALFADVSHPNHPEISNALSYFLHSRSPDAREHPVSIIKLIYHHKSTRREGGRRIPPPTFHIPRYALPPSQRLRPQLTHAPHPTQHNAILDWAVALVLARVDEEANSLLSSEGSMFLRKKSIGSITWDLLRSWDMTRAQEEVANTAPVLFAIMATAATSKTVRLNCDITASPPEDVEMEEETSEDGWDDTQSDESEMQGDRASRTMGDSAGAGASTPRHRRDTAPGVPPGMQRDPWQAVTLFIIVMLRLRNQYALVFATIFGIYCFACGANRDLIQLLCCLGISISYPTVLATLSVLAQDKLSHLRSLAAAAENRPPTFQIVYDNVNKIKRAWQQTATNVGEMLCGTAATLIELEDVKPGALEADHLLKNIADDARTKLSGQDLIDDLDGAHLAGIGAGHILREWVQYVPSLARFSSDVEQLFRETHAKRRLRLRKSKIYPMQTSGINEATTVGTVQLLRNLLLEQLAMAKSSFKWLMMVGGDLLTVDRQRKVKLYTMKANTPFERYEWLVPTVQLWHLKWNWMKCIFRMHWTDANEETGKSVFGLRSDCNRIKRGAFNPKVCDFYPGHAILQDRFSAMALEILRLICEEKTRRTAVDRPLIDALDRYFAPGGVKEDITFHELLEWAQIAYRRYMTSSAYTDALGIVERSQTIYNDPESVECVEEELSDVEEASKSAPAASSTKRTATADQPDADRHLANSINFLRVTLWYLEMCLATAEGDIGRVFEIIKFLRFSFWGAGATSYGNELLEMACNFMAEFPDDLRDAILDNYLVNPSGQPGRWFELDLLQEHFNFWIKRLFNSKTISFDAQHLSQRVALNIQGLGDLRSRPRAGAEAHPR</sequence>
<keyword evidence="2" id="KW-0812">Transmembrane</keyword>
<reference evidence="4 5" key="1">
    <citation type="journal article" date="2010" name="Nat. Biotechnol.">
        <title>Genome sequence of the model mushroom Schizophyllum commune.</title>
        <authorList>
            <person name="Ohm R.A."/>
            <person name="de Jong J.F."/>
            <person name="Lugones L.G."/>
            <person name="Aerts A."/>
            <person name="Kothe E."/>
            <person name="Stajich J.E."/>
            <person name="de Vries R.P."/>
            <person name="Record E."/>
            <person name="Levasseur A."/>
            <person name="Baker S.E."/>
            <person name="Bartholomew K.A."/>
            <person name="Coutinho P.M."/>
            <person name="Erdmann S."/>
            <person name="Fowler T.J."/>
            <person name="Gathman A.C."/>
            <person name="Lombard V."/>
            <person name="Henrissat B."/>
            <person name="Knabe N."/>
            <person name="Kuees U."/>
            <person name="Lilly W.W."/>
            <person name="Lindquist E."/>
            <person name="Lucas S."/>
            <person name="Magnuson J.K."/>
            <person name="Piumi F."/>
            <person name="Raudaskoski M."/>
            <person name="Salamov A."/>
            <person name="Schmutz J."/>
            <person name="Schwarze F.W.M.R."/>
            <person name="vanKuyk P.A."/>
            <person name="Horton J.S."/>
            <person name="Grigoriev I.V."/>
            <person name="Woesten H.A.B."/>
        </authorList>
    </citation>
    <scope>NUCLEOTIDE SEQUENCE [LARGE SCALE GENOMIC DNA]</scope>
    <source>
        <strain evidence="5">H4-8 / FGSC 9210</strain>
    </source>
</reference>
<feature type="compositionally biased region" description="Acidic residues" evidence="1">
    <location>
        <begin position="326"/>
        <end position="349"/>
    </location>
</feature>
<dbReference type="HOGENOM" id="CLU_006728_1_0_1"/>
<keyword evidence="2" id="KW-1133">Transmembrane helix</keyword>
<gene>
    <name evidence="4" type="ORF">SCHCODRAFT_235802</name>
</gene>
<proteinExistence type="predicted"/>
<accession>D8Q8N9</accession>
<dbReference type="InParanoid" id="D8Q8N9"/>
<evidence type="ECO:0000313" key="5">
    <source>
        <dbReference type="Proteomes" id="UP000007431"/>
    </source>
</evidence>
<dbReference type="InterPro" id="IPR046496">
    <property type="entry name" value="DUF6589"/>
</dbReference>
<feature type="region of interest" description="Disordered" evidence="1">
    <location>
        <begin position="322"/>
        <end position="383"/>
    </location>
</feature>
<evidence type="ECO:0000259" key="3">
    <source>
        <dbReference type="Pfam" id="PF20231"/>
    </source>
</evidence>
<feature type="region of interest" description="Disordered" evidence="1">
    <location>
        <begin position="825"/>
        <end position="844"/>
    </location>
</feature>
<feature type="compositionally biased region" description="Low complexity" evidence="1">
    <location>
        <begin position="827"/>
        <end position="841"/>
    </location>
</feature>
<keyword evidence="2" id="KW-0472">Membrane</keyword>
<organism evidence="5">
    <name type="scientific">Schizophyllum commune (strain H4-8 / FGSC 9210)</name>
    <name type="common">Split gill fungus</name>
    <dbReference type="NCBI Taxonomy" id="578458"/>
    <lineage>
        <taxon>Eukaryota</taxon>
        <taxon>Fungi</taxon>
        <taxon>Dikarya</taxon>
        <taxon>Basidiomycota</taxon>
        <taxon>Agaricomycotina</taxon>
        <taxon>Agaricomycetes</taxon>
        <taxon>Agaricomycetidae</taxon>
        <taxon>Agaricales</taxon>
        <taxon>Schizophyllaceae</taxon>
        <taxon>Schizophyllum</taxon>
    </lineage>
</organism>
<feature type="transmembrane region" description="Helical" evidence="2">
    <location>
        <begin position="405"/>
        <end position="422"/>
    </location>
</feature>
<evidence type="ECO:0000256" key="1">
    <source>
        <dbReference type="SAM" id="MobiDB-lite"/>
    </source>
</evidence>
<dbReference type="EMBL" id="GL377308">
    <property type="protein sequence ID" value="EFI95507.1"/>
    <property type="molecule type" value="Genomic_DNA"/>
</dbReference>
<dbReference type="Pfam" id="PF20231">
    <property type="entry name" value="DUF6589"/>
    <property type="match status" value="1"/>
</dbReference>
<feature type="transmembrane region" description="Helical" evidence="2">
    <location>
        <begin position="429"/>
        <end position="450"/>
    </location>
</feature>
<feature type="domain" description="DUF6589" evidence="3">
    <location>
        <begin position="528"/>
        <end position="981"/>
    </location>
</feature>
<dbReference type="AlphaFoldDB" id="D8Q8N9"/>
<dbReference type="OMA" id="NKMRRAW"/>
<name>D8Q8N9_SCHCM</name>
<keyword evidence="5" id="KW-1185">Reference proteome</keyword>
<dbReference type="eggNOG" id="ENOG502SJ72">
    <property type="taxonomic scope" value="Eukaryota"/>
</dbReference>
<evidence type="ECO:0000256" key="2">
    <source>
        <dbReference type="SAM" id="Phobius"/>
    </source>
</evidence>
<protein>
    <recommendedName>
        <fullName evidence="3">DUF6589 domain-containing protein</fullName>
    </recommendedName>
</protein>